<name>A0A512RGT2_9BACT</name>
<dbReference type="InterPro" id="IPR028098">
    <property type="entry name" value="Glyco_trans_4-like_N"/>
</dbReference>
<dbReference type="PANTHER" id="PTHR46401:SF2">
    <property type="entry name" value="GLYCOSYLTRANSFERASE WBBK-RELATED"/>
    <property type="match status" value="1"/>
</dbReference>
<dbReference type="RefSeq" id="WP_146858688.1">
    <property type="nucleotide sequence ID" value="NZ_BKAU01000001.1"/>
</dbReference>
<evidence type="ECO:0000259" key="3">
    <source>
        <dbReference type="Pfam" id="PF13439"/>
    </source>
</evidence>
<reference evidence="4 5" key="1">
    <citation type="submission" date="2019-07" db="EMBL/GenBank/DDBJ databases">
        <title>Whole genome shotgun sequence of Chitinophaga cymbidii NBRC 109752.</title>
        <authorList>
            <person name="Hosoyama A."/>
            <person name="Uohara A."/>
            <person name="Ohji S."/>
            <person name="Ichikawa N."/>
        </authorList>
    </citation>
    <scope>NUCLEOTIDE SEQUENCE [LARGE SCALE GENOMIC DNA]</scope>
    <source>
        <strain evidence="4 5">NBRC 109752</strain>
    </source>
</reference>
<sequence>MHMIGLDFEKLKYPNNGLYTFCYQLGALLPACLNDDELLYYYMPEHFRHFKNNAYRPIPYRWYDRYSFRPPHTHVWHAIHQNPNVWPRKQARRIVMTLHDLNFLFTDKTNHRALLRKIQSQVDDADKVVAISAFTLECMKEHLRLPEEKTAVIYNGASVNEFPLFDAPRYRPAAKFLFTIGMLTSKKNFHVLPALLKGNDYELLIAGSPQGNYVDAIKAEAARHGVSERVKLLGAISEKEKYWYYKNCSAFLFPSLAEGFGIPVIEAMRFGKPAFISDKTSLPEVGGDVAYYFRDFDEEHMRKTLEAGLAHYAVTQPEENIKSHAAQFSWKKTVAAYLDIYRSLY</sequence>
<organism evidence="4 5">
    <name type="scientific">Chitinophaga cymbidii</name>
    <dbReference type="NCBI Taxonomy" id="1096750"/>
    <lineage>
        <taxon>Bacteria</taxon>
        <taxon>Pseudomonadati</taxon>
        <taxon>Bacteroidota</taxon>
        <taxon>Chitinophagia</taxon>
        <taxon>Chitinophagales</taxon>
        <taxon>Chitinophagaceae</taxon>
        <taxon>Chitinophaga</taxon>
    </lineage>
</organism>
<evidence type="ECO:0000259" key="2">
    <source>
        <dbReference type="Pfam" id="PF00534"/>
    </source>
</evidence>
<dbReference type="Pfam" id="PF00534">
    <property type="entry name" value="Glycos_transf_1"/>
    <property type="match status" value="1"/>
</dbReference>
<dbReference type="Proteomes" id="UP000321436">
    <property type="component" value="Unassembled WGS sequence"/>
</dbReference>
<comment type="caution">
    <text evidence="4">The sequence shown here is derived from an EMBL/GenBank/DDBJ whole genome shotgun (WGS) entry which is preliminary data.</text>
</comment>
<feature type="domain" description="Glycosyltransferase subfamily 4-like N-terminal" evidence="3">
    <location>
        <begin position="55"/>
        <end position="158"/>
    </location>
</feature>
<dbReference type="InterPro" id="IPR001296">
    <property type="entry name" value="Glyco_trans_1"/>
</dbReference>
<dbReference type="Pfam" id="PF13439">
    <property type="entry name" value="Glyco_transf_4"/>
    <property type="match status" value="1"/>
</dbReference>
<accession>A0A512RGT2</accession>
<keyword evidence="1 4" id="KW-0808">Transferase</keyword>
<dbReference type="Gene3D" id="3.40.50.2000">
    <property type="entry name" value="Glycogen Phosphorylase B"/>
    <property type="match status" value="2"/>
</dbReference>
<protein>
    <submittedName>
        <fullName evidence="4">Glycosyl transferase family 1</fullName>
    </submittedName>
</protein>
<dbReference type="PANTHER" id="PTHR46401">
    <property type="entry name" value="GLYCOSYLTRANSFERASE WBBK-RELATED"/>
    <property type="match status" value="1"/>
</dbReference>
<gene>
    <name evidence="4" type="ORF">CCY01nite_11560</name>
</gene>
<dbReference type="CDD" id="cd03809">
    <property type="entry name" value="GT4_MtfB-like"/>
    <property type="match status" value="1"/>
</dbReference>
<dbReference type="OrthoDB" id="9801609at2"/>
<dbReference type="GO" id="GO:0016757">
    <property type="term" value="F:glycosyltransferase activity"/>
    <property type="evidence" value="ECO:0007669"/>
    <property type="project" value="InterPro"/>
</dbReference>
<proteinExistence type="predicted"/>
<dbReference type="SUPFAM" id="SSF53756">
    <property type="entry name" value="UDP-Glycosyltransferase/glycogen phosphorylase"/>
    <property type="match status" value="1"/>
</dbReference>
<dbReference type="AlphaFoldDB" id="A0A512RGT2"/>
<dbReference type="EMBL" id="BKAU01000001">
    <property type="protein sequence ID" value="GEP94896.1"/>
    <property type="molecule type" value="Genomic_DNA"/>
</dbReference>
<evidence type="ECO:0000313" key="4">
    <source>
        <dbReference type="EMBL" id="GEP94896.1"/>
    </source>
</evidence>
<evidence type="ECO:0000256" key="1">
    <source>
        <dbReference type="ARBA" id="ARBA00022679"/>
    </source>
</evidence>
<evidence type="ECO:0000313" key="5">
    <source>
        <dbReference type="Proteomes" id="UP000321436"/>
    </source>
</evidence>
<keyword evidence="5" id="KW-1185">Reference proteome</keyword>
<feature type="domain" description="Glycosyl transferase family 1" evidence="2">
    <location>
        <begin position="174"/>
        <end position="286"/>
    </location>
</feature>